<reference evidence="2 3" key="1">
    <citation type="journal article" date="2016" name="Nat. Commun.">
        <title>Thousands of microbial genomes shed light on interconnected biogeochemical processes in an aquifer system.</title>
        <authorList>
            <person name="Anantharaman K."/>
            <person name="Brown C.T."/>
            <person name="Hug L.A."/>
            <person name="Sharon I."/>
            <person name="Castelle C.J."/>
            <person name="Probst A.J."/>
            <person name="Thomas B.C."/>
            <person name="Singh A."/>
            <person name="Wilkins M.J."/>
            <person name="Karaoz U."/>
            <person name="Brodie E.L."/>
            <person name="Williams K.H."/>
            <person name="Hubbard S.S."/>
            <person name="Banfield J.F."/>
        </authorList>
    </citation>
    <scope>NUCLEOTIDE SEQUENCE [LARGE SCALE GENOMIC DNA]</scope>
</reference>
<sequence length="70" mass="8258">TASKLRENIYRILDNVLETGIPVIIRRRGKILKIVSEEPKSKFDNLEKRNVTEGDPQDYVHMDWYGDWTP</sequence>
<dbReference type="InterPro" id="IPR036165">
    <property type="entry name" value="YefM-like_sf"/>
</dbReference>
<dbReference type="SUPFAM" id="SSF143120">
    <property type="entry name" value="YefM-like"/>
    <property type="match status" value="1"/>
</dbReference>
<evidence type="ECO:0000313" key="2">
    <source>
        <dbReference type="EMBL" id="OGL43411.1"/>
    </source>
</evidence>
<dbReference type="AlphaFoldDB" id="A0A1F7RPM0"/>
<protein>
    <recommendedName>
        <fullName evidence="4">Antitoxin</fullName>
    </recommendedName>
</protein>
<comment type="similarity">
    <text evidence="1">Belongs to the phD/YefM antitoxin family.</text>
</comment>
<evidence type="ECO:0000256" key="1">
    <source>
        <dbReference type="ARBA" id="ARBA00009981"/>
    </source>
</evidence>
<proteinExistence type="inferred from homology"/>
<dbReference type="EMBL" id="MGDD01000275">
    <property type="protein sequence ID" value="OGL43411.1"/>
    <property type="molecule type" value="Genomic_DNA"/>
</dbReference>
<dbReference type="Proteomes" id="UP000179266">
    <property type="component" value="Unassembled WGS sequence"/>
</dbReference>
<organism evidence="2 3">
    <name type="scientific">Candidatus Schekmanbacteria bacterium RBG_13_48_7</name>
    <dbReference type="NCBI Taxonomy" id="1817878"/>
    <lineage>
        <taxon>Bacteria</taxon>
        <taxon>Candidatus Schekmaniibacteriota</taxon>
    </lineage>
</organism>
<accession>A0A1F7RPM0</accession>
<name>A0A1F7RPM0_9BACT</name>
<evidence type="ECO:0000313" key="3">
    <source>
        <dbReference type="Proteomes" id="UP000179266"/>
    </source>
</evidence>
<evidence type="ECO:0008006" key="4">
    <source>
        <dbReference type="Google" id="ProtNLM"/>
    </source>
</evidence>
<comment type="caution">
    <text evidence="2">The sequence shown here is derived from an EMBL/GenBank/DDBJ whole genome shotgun (WGS) entry which is preliminary data.</text>
</comment>
<feature type="non-terminal residue" evidence="2">
    <location>
        <position position="1"/>
    </location>
</feature>
<gene>
    <name evidence="2" type="ORF">A2161_05820</name>
</gene>